<evidence type="ECO:0000313" key="3">
    <source>
        <dbReference type="EMBL" id="EUA65686.1"/>
    </source>
</evidence>
<dbReference type="AlphaFoldDB" id="X8DCA0"/>
<dbReference type="PATRIC" id="fig|1299334.3.peg.2294"/>
<evidence type="ECO:0000259" key="2">
    <source>
        <dbReference type="Pfam" id="PF02720"/>
    </source>
</evidence>
<proteinExistence type="predicted"/>
<reference evidence="3" key="1">
    <citation type="submission" date="2014-01" db="EMBL/GenBank/DDBJ databases">
        <authorList>
            <person name="Brown-Elliot B."/>
            <person name="Wallace R."/>
            <person name="Lenaerts A."/>
            <person name="Ordway D."/>
            <person name="DeGroote M.A."/>
            <person name="Parker T."/>
            <person name="Sizemore C."/>
            <person name="Tallon L.J."/>
            <person name="Sadzewicz L.K."/>
            <person name="Sengamalay N."/>
            <person name="Fraser C.M."/>
            <person name="Hine E."/>
            <person name="Shefchek K.A."/>
            <person name="Das S.P."/>
            <person name="Tettelin H."/>
        </authorList>
    </citation>
    <scope>NUCLEOTIDE SEQUENCE [LARGE SCALE GENOMIC DNA]</scope>
    <source>
        <strain evidence="3">4042</strain>
    </source>
</reference>
<sequence length="140" mass="15028">MGEQFRPDQLAKLADKLADCLNPDGQFSDEDRARRRGLTLGKQDIDGMSPIRGWLTPAMRATVEAVLAKLAAPGMANPYDEKPVVDGTPAKTPCGTTRAAPRSVTTMGCTPGCARCWPAARWVCTTGCPPPSSCPRRWPS</sequence>
<accession>X8DCA0</accession>
<dbReference type="EMBL" id="JAOB01000026">
    <property type="protein sequence ID" value="EUA65686.1"/>
    <property type="molecule type" value="Genomic_DNA"/>
</dbReference>
<feature type="region of interest" description="Disordered" evidence="1">
    <location>
        <begin position="77"/>
        <end position="101"/>
    </location>
</feature>
<name>X8DCA0_MYCXE</name>
<organism evidence="3">
    <name type="scientific">Mycobacterium xenopi 4042</name>
    <dbReference type="NCBI Taxonomy" id="1299334"/>
    <lineage>
        <taxon>Bacteria</taxon>
        <taxon>Bacillati</taxon>
        <taxon>Actinomycetota</taxon>
        <taxon>Actinomycetes</taxon>
        <taxon>Mycobacteriales</taxon>
        <taxon>Mycobacteriaceae</taxon>
        <taxon>Mycobacterium</taxon>
    </lineage>
</organism>
<evidence type="ECO:0000256" key="1">
    <source>
        <dbReference type="SAM" id="MobiDB-lite"/>
    </source>
</evidence>
<gene>
    <name evidence="3" type="ORF">I553_8134</name>
</gene>
<feature type="domain" description="DUF222" evidence="2">
    <location>
        <begin position="3"/>
        <end position="82"/>
    </location>
</feature>
<protein>
    <recommendedName>
        <fullName evidence="2">DUF222 domain-containing protein</fullName>
    </recommendedName>
</protein>
<dbReference type="Pfam" id="PF02720">
    <property type="entry name" value="DUF222"/>
    <property type="match status" value="1"/>
</dbReference>
<dbReference type="InterPro" id="IPR003870">
    <property type="entry name" value="DUF222"/>
</dbReference>
<comment type="caution">
    <text evidence="3">The sequence shown here is derived from an EMBL/GenBank/DDBJ whole genome shotgun (WGS) entry which is preliminary data.</text>
</comment>